<evidence type="ECO:0000313" key="2">
    <source>
        <dbReference type="EMBL" id="AGW42451.1"/>
    </source>
</evidence>
<feature type="transmembrane region" description="Helical" evidence="1">
    <location>
        <begin position="70"/>
        <end position="89"/>
    </location>
</feature>
<proteinExistence type="predicted"/>
<dbReference type="eggNOG" id="COG5412">
    <property type="taxonomic scope" value="Bacteria"/>
</dbReference>
<name>U3P9F7_LEIXC</name>
<dbReference type="PATRIC" id="fig|1389489.3.peg.2416"/>
<protein>
    <recommendedName>
        <fullName evidence="4">Phage-related protein</fullName>
    </recommendedName>
</protein>
<dbReference type="KEGG" id="lxy:O159_25180"/>
<sequence>MAILELLTQQTGDATGQFAREANTAEGAAQRSAAQWQNVSAQLGTVLLPVVTWVSQALTDLAGWVSKNTGVATVLAAGVSVLAGGILVLNGAIRAWRTIAEIATAVQWAFNAAMTANPIGLVITAIGLIIAIIIVLVTHWKEVSKVASDVWDGIVGGIKTFIGWIKTAIDWLSRLFGAQQKTTSGGKHATASATASSYGGVPAVFVAGYTGFISPFTASALPSATVVNQNVTITVTGVVTDPEGTARQIRKLLDDSAAIGGRTPAGGRL</sequence>
<dbReference type="EMBL" id="CP006734">
    <property type="protein sequence ID" value="AGW42451.1"/>
    <property type="molecule type" value="Genomic_DNA"/>
</dbReference>
<dbReference type="AlphaFoldDB" id="U3P9F7"/>
<organism evidence="2 3">
    <name type="scientific">Leifsonia xyli subsp. cynodontis DSM 46306</name>
    <dbReference type="NCBI Taxonomy" id="1389489"/>
    <lineage>
        <taxon>Bacteria</taxon>
        <taxon>Bacillati</taxon>
        <taxon>Actinomycetota</taxon>
        <taxon>Actinomycetes</taxon>
        <taxon>Micrococcales</taxon>
        <taxon>Microbacteriaceae</taxon>
        <taxon>Leifsonia</taxon>
    </lineage>
</organism>
<keyword evidence="3" id="KW-1185">Reference proteome</keyword>
<evidence type="ECO:0000256" key="1">
    <source>
        <dbReference type="SAM" id="Phobius"/>
    </source>
</evidence>
<gene>
    <name evidence="2" type="ORF">O159_25180</name>
</gene>
<reference evidence="2 3" key="1">
    <citation type="journal article" date="2013" name="Genome Announc.">
        <title>Complete Genome Sequence of Leifsonia xyli subsp. cynodontis Strain DSM46306, a Gram-Positive Bacterial Pathogen of Grasses.</title>
        <authorList>
            <person name="Monteiro-Vitorello C.B."/>
            <person name="Zerillo M.M."/>
            <person name="Van Sluys M.A."/>
            <person name="Camargo L.E."/>
            <person name="Kitajima J.P."/>
        </authorList>
    </citation>
    <scope>NUCLEOTIDE SEQUENCE [LARGE SCALE GENOMIC DNA]</scope>
    <source>
        <strain evidence="2 3">DSM 46306</strain>
    </source>
</reference>
<keyword evidence="1" id="KW-1133">Transmembrane helix</keyword>
<evidence type="ECO:0000313" key="3">
    <source>
        <dbReference type="Proteomes" id="UP000016743"/>
    </source>
</evidence>
<keyword evidence="1" id="KW-0812">Transmembrane</keyword>
<keyword evidence="1" id="KW-0472">Membrane</keyword>
<feature type="transmembrane region" description="Helical" evidence="1">
    <location>
        <begin position="119"/>
        <end position="140"/>
    </location>
</feature>
<dbReference type="STRING" id="1389489.O159_25180"/>
<dbReference type="Proteomes" id="UP000016743">
    <property type="component" value="Chromosome"/>
</dbReference>
<evidence type="ECO:0008006" key="4">
    <source>
        <dbReference type="Google" id="ProtNLM"/>
    </source>
</evidence>
<dbReference type="HOGENOM" id="CLU_1033635_0_0_11"/>
<accession>U3P9F7</accession>